<sequence length="371" mass="38521">MISITPRDTTEGSSSPTARRTTPNVGRWAVLRSRVAIAALTSSALAWGGASLGCQARSGGLDAGECDCPCSISDPVTHCVRLQGCESDAECPAGAICVDAHPEPPVQLKGPLAACVAADPDQRARRSCRVVQPNERSLIHGYAVPEFALSHVEDTRPAAFSWRAPEGARVVACALFGCAPEVVPSGEGVSGAPLGAIANWEQCALSDVSIFDSPDQIFVARAQPSRLARSRESCAPPAGRENGLEATRSQQLTLLGVGCWAYDDVGIIGATRIAPVPPEHASDYPDLISACSGGDPRLSDGSSCYLPGPGRSSFGVCHGGECVARCVTARDCFNGTPTKSCPEPLATCIHTSDRQYLGACGRTCSRAEGGE</sequence>
<evidence type="ECO:0000313" key="2">
    <source>
        <dbReference type="EMBL" id="AUX33513.1"/>
    </source>
</evidence>
<dbReference type="AlphaFoldDB" id="A0A4P2QVA4"/>
<dbReference type="Proteomes" id="UP000295497">
    <property type="component" value="Chromosome"/>
</dbReference>
<reference evidence="2 3" key="1">
    <citation type="submission" date="2015-09" db="EMBL/GenBank/DDBJ databases">
        <title>Sorangium comparison.</title>
        <authorList>
            <person name="Zaburannyi N."/>
            <person name="Bunk B."/>
            <person name="Overmann J."/>
            <person name="Mueller R."/>
        </authorList>
    </citation>
    <scope>NUCLEOTIDE SEQUENCE [LARGE SCALE GENOMIC DNA]</scope>
    <source>
        <strain evidence="2 3">So ce836</strain>
    </source>
</reference>
<evidence type="ECO:0000256" key="1">
    <source>
        <dbReference type="SAM" id="MobiDB-lite"/>
    </source>
</evidence>
<feature type="compositionally biased region" description="Polar residues" evidence="1">
    <location>
        <begin position="11"/>
        <end position="24"/>
    </location>
</feature>
<dbReference type="EMBL" id="CP012672">
    <property type="protein sequence ID" value="AUX33513.1"/>
    <property type="molecule type" value="Genomic_DNA"/>
</dbReference>
<proteinExistence type="predicted"/>
<protein>
    <submittedName>
        <fullName evidence="2">Uncharacterized protein</fullName>
    </submittedName>
</protein>
<accession>A0A4P2QVA4</accession>
<feature type="region of interest" description="Disordered" evidence="1">
    <location>
        <begin position="1"/>
        <end position="24"/>
    </location>
</feature>
<evidence type="ECO:0000313" key="3">
    <source>
        <dbReference type="Proteomes" id="UP000295497"/>
    </source>
</evidence>
<organism evidence="2 3">
    <name type="scientific">Sorangium cellulosum</name>
    <name type="common">Polyangium cellulosum</name>
    <dbReference type="NCBI Taxonomy" id="56"/>
    <lineage>
        <taxon>Bacteria</taxon>
        <taxon>Pseudomonadati</taxon>
        <taxon>Myxococcota</taxon>
        <taxon>Polyangia</taxon>
        <taxon>Polyangiales</taxon>
        <taxon>Polyangiaceae</taxon>
        <taxon>Sorangium</taxon>
    </lineage>
</organism>
<name>A0A4P2QVA4_SORCE</name>
<gene>
    <name evidence="2" type="ORF">SOCE836_056730</name>
</gene>